<sequence>MESRSAPRSNLVYRGREDIYTRDTPSTGCTKPPPNPVIASVTSTSSPSSATARRSRMLSTACMLLPPFHPSRTSTAPPSLSASLPTRLLHNNNTASTNKTRISAISSPPTSFNLPKHIATAAVPPTNTSWHSSAIAQLRIPLAAASLFSASAASSNLSNLVSGCLSSCLPSTNRASLPFRLAHAFDSHSTFGIRGTLSTSASSVPLSLTPSAPSAPTSASTPGAKRVRLDSSAACNATLSASRTACAARRTAPARVRAAAAVSSSDRFTSADSARRAQCASPLSSSSRRSSTSPAAVVPITRRSPAAAGADVLAAIALHAAARVGGGVLPVSREDSAGRLASSMVKVGRKEDR</sequence>
<protein>
    <submittedName>
        <fullName evidence="2">Uncharacterized protein</fullName>
    </submittedName>
</protein>
<dbReference type="RefSeq" id="XP_005717601.1">
    <property type="nucleotide sequence ID" value="XM_005717544.1"/>
</dbReference>
<feature type="region of interest" description="Disordered" evidence="1">
    <location>
        <begin position="1"/>
        <end position="55"/>
    </location>
</feature>
<feature type="region of interest" description="Disordered" evidence="1">
    <location>
        <begin position="332"/>
        <end position="353"/>
    </location>
</feature>
<evidence type="ECO:0000313" key="2">
    <source>
        <dbReference type="EMBL" id="CDF37730.1"/>
    </source>
</evidence>
<accession>R7QJY9</accession>
<dbReference type="GeneID" id="17325358"/>
<name>R7QJY9_CHOCR</name>
<feature type="compositionally biased region" description="Low complexity" evidence="1">
    <location>
        <begin position="204"/>
        <end position="224"/>
    </location>
</feature>
<dbReference type="AlphaFoldDB" id="R7QJY9"/>
<gene>
    <name evidence="2" type="ORF">CHC_T00005887001</name>
</gene>
<proteinExistence type="predicted"/>
<feature type="region of interest" description="Disordered" evidence="1">
    <location>
        <begin position="204"/>
        <end position="226"/>
    </location>
</feature>
<feature type="compositionally biased region" description="Low complexity" evidence="1">
    <location>
        <begin position="39"/>
        <end position="52"/>
    </location>
</feature>
<dbReference type="Gramene" id="CDF37730">
    <property type="protein sequence ID" value="CDF37730"/>
    <property type="gene ID" value="CHC_T00005887001"/>
</dbReference>
<evidence type="ECO:0000256" key="1">
    <source>
        <dbReference type="SAM" id="MobiDB-lite"/>
    </source>
</evidence>
<keyword evidence="3" id="KW-1185">Reference proteome</keyword>
<organism evidence="2 3">
    <name type="scientific">Chondrus crispus</name>
    <name type="common">Carrageen Irish moss</name>
    <name type="synonym">Polymorpha crispa</name>
    <dbReference type="NCBI Taxonomy" id="2769"/>
    <lineage>
        <taxon>Eukaryota</taxon>
        <taxon>Rhodophyta</taxon>
        <taxon>Florideophyceae</taxon>
        <taxon>Rhodymeniophycidae</taxon>
        <taxon>Gigartinales</taxon>
        <taxon>Gigartinaceae</taxon>
        <taxon>Chondrus</taxon>
    </lineage>
</organism>
<reference evidence="3" key="1">
    <citation type="journal article" date="2013" name="Proc. Natl. Acad. Sci. U.S.A.">
        <title>Genome structure and metabolic features in the red seaweed Chondrus crispus shed light on evolution of the Archaeplastida.</title>
        <authorList>
            <person name="Collen J."/>
            <person name="Porcel B."/>
            <person name="Carre W."/>
            <person name="Ball S.G."/>
            <person name="Chaparro C."/>
            <person name="Tonon T."/>
            <person name="Barbeyron T."/>
            <person name="Michel G."/>
            <person name="Noel B."/>
            <person name="Valentin K."/>
            <person name="Elias M."/>
            <person name="Artiguenave F."/>
            <person name="Arun A."/>
            <person name="Aury J.M."/>
            <person name="Barbosa-Neto J.F."/>
            <person name="Bothwell J.H."/>
            <person name="Bouget F.Y."/>
            <person name="Brillet L."/>
            <person name="Cabello-Hurtado F."/>
            <person name="Capella-Gutierrez S."/>
            <person name="Charrier B."/>
            <person name="Cladiere L."/>
            <person name="Cock J.M."/>
            <person name="Coelho S.M."/>
            <person name="Colleoni C."/>
            <person name="Czjzek M."/>
            <person name="Da Silva C."/>
            <person name="Delage L."/>
            <person name="Denoeud F."/>
            <person name="Deschamps P."/>
            <person name="Dittami S.M."/>
            <person name="Gabaldon T."/>
            <person name="Gachon C.M."/>
            <person name="Groisillier A."/>
            <person name="Herve C."/>
            <person name="Jabbari K."/>
            <person name="Katinka M."/>
            <person name="Kloareg B."/>
            <person name="Kowalczyk N."/>
            <person name="Labadie K."/>
            <person name="Leblanc C."/>
            <person name="Lopez P.J."/>
            <person name="McLachlan D.H."/>
            <person name="Meslet-Cladiere L."/>
            <person name="Moustafa A."/>
            <person name="Nehr Z."/>
            <person name="Nyvall Collen P."/>
            <person name="Panaud O."/>
            <person name="Partensky F."/>
            <person name="Poulain J."/>
            <person name="Rensing S.A."/>
            <person name="Rousvoal S."/>
            <person name="Samson G."/>
            <person name="Symeonidi A."/>
            <person name="Weissenbach J."/>
            <person name="Zambounis A."/>
            <person name="Wincker P."/>
            <person name="Boyen C."/>
        </authorList>
    </citation>
    <scope>NUCLEOTIDE SEQUENCE [LARGE SCALE GENOMIC DNA]</scope>
    <source>
        <strain evidence="3">cv. Stackhouse</strain>
    </source>
</reference>
<dbReference type="KEGG" id="ccp:CHC_T00005887001"/>
<dbReference type="EMBL" id="HG001865">
    <property type="protein sequence ID" value="CDF37730.1"/>
    <property type="molecule type" value="Genomic_DNA"/>
</dbReference>
<evidence type="ECO:0000313" key="3">
    <source>
        <dbReference type="Proteomes" id="UP000012073"/>
    </source>
</evidence>
<dbReference type="Proteomes" id="UP000012073">
    <property type="component" value="Unassembled WGS sequence"/>
</dbReference>